<dbReference type="InterPro" id="IPR030395">
    <property type="entry name" value="GP_PDE_dom"/>
</dbReference>
<dbReference type="PANTHER" id="PTHR46320:SF1">
    <property type="entry name" value="GLYCEROPHOSPHODIESTER PHOSPHODIESTERASE 1"/>
    <property type="match status" value="1"/>
</dbReference>
<dbReference type="EMBL" id="JAKKPZ010000474">
    <property type="protein sequence ID" value="KAI1694761.1"/>
    <property type="molecule type" value="Genomic_DNA"/>
</dbReference>
<keyword evidence="3" id="KW-1185">Reference proteome</keyword>
<dbReference type="PANTHER" id="PTHR46320">
    <property type="entry name" value="GLYCEROPHOSPHODIESTER PHOSPHODIESTERASE 1"/>
    <property type="match status" value="1"/>
</dbReference>
<gene>
    <name evidence="2" type="ORF">DdX_19954</name>
</gene>
<dbReference type="Proteomes" id="UP001201812">
    <property type="component" value="Unassembled WGS sequence"/>
</dbReference>
<evidence type="ECO:0000313" key="2">
    <source>
        <dbReference type="EMBL" id="KAI1694761.1"/>
    </source>
</evidence>
<evidence type="ECO:0000313" key="3">
    <source>
        <dbReference type="Proteomes" id="UP001201812"/>
    </source>
</evidence>
<dbReference type="GO" id="GO:0006580">
    <property type="term" value="P:ethanolamine metabolic process"/>
    <property type="evidence" value="ECO:0007669"/>
    <property type="project" value="TreeGrafter"/>
</dbReference>
<accession>A0AAD4MJJ2</accession>
<name>A0AAD4MJJ2_9BILA</name>
<reference evidence="2" key="1">
    <citation type="submission" date="2022-01" db="EMBL/GenBank/DDBJ databases">
        <title>Genome Sequence Resource for Two Populations of Ditylenchus destructor, the Migratory Endoparasitic Phytonematode.</title>
        <authorList>
            <person name="Zhang H."/>
            <person name="Lin R."/>
            <person name="Xie B."/>
        </authorList>
    </citation>
    <scope>NUCLEOTIDE SEQUENCE</scope>
    <source>
        <strain evidence="2">BazhouSP</strain>
    </source>
</reference>
<dbReference type="InterPro" id="IPR017946">
    <property type="entry name" value="PLC-like_Pdiesterase_TIM-brl"/>
</dbReference>
<dbReference type="Pfam" id="PF03009">
    <property type="entry name" value="GDPD"/>
    <property type="match status" value="1"/>
</dbReference>
<evidence type="ECO:0000259" key="1">
    <source>
        <dbReference type="PROSITE" id="PS51704"/>
    </source>
</evidence>
<feature type="domain" description="GP-PDE" evidence="1">
    <location>
        <begin position="25"/>
        <end position="298"/>
    </location>
</feature>
<comment type="caution">
    <text evidence="2">The sequence shown here is derived from an EMBL/GenBank/DDBJ whole genome shotgun (WGS) entry which is preliminary data.</text>
</comment>
<dbReference type="GO" id="GO:0006644">
    <property type="term" value="P:phospholipid metabolic process"/>
    <property type="evidence" value="ECO:0007669"/>
    <property type="project" value="TreeGrafter"/>
</dbReference>
<dbReference type="Gene3D" id="3.20.20.190">
    <property type="entry name" value="Phosphatidylinositol (PI) phosphodiesterase"/>
    <property type="match status" value="1"/>
</dbReference>
<sequence length="325" mass="37616">MLSLASYWLFKNQQAPKNRIFFENFKYGGHRGSLYNEPENTIASMAQAKLEGADLVEFDVALTKDGVAVLLHDDLLDRTTNKSGPIREILFKDLNDCNAGVKFLSADNRRQNSADSASRSLPTLEEMVVWAKRNEMKMIIDVKDPDELMRYAIEDLFKKHDLFDLCIVCSFYPQIVYRMKRNNPRILTGITWNRWAFSYTDVAYMTPRYKSVVRQTIAEFVDTINVFCLRTWLPSFLAVDMVLTERGEICERFVRKQENAGRCICAWTVNDPVEMRWMRKTLKIPFLTDKPFLVNDDVITPKRTSDIACVLSDESQAKIQANSDR</sequence>
<dbReference type="GO" id="GO:0070291">
    <property type="term" value="P:N-acylethanolamine metabolic process"/>
    <property type="evidence" value="ECO:0007669"/>
    <property type="project" value="TreeGrafter"/>
</dbReference>
<protein>
    <submittedName>
        <fullName evidence="2">Glycerophosphoryl diester phosphodiesterase family domain-containing protein</fullName>
    </submittedName>
</protein>
<dbReference type="PROSITE" id="PS51704">
    <property type="entry name" value="GP_PDE"/>
    <property type="match status" value="1"/>
</dbReference>
<organism evidence="2 3">
    <name type="scientific">Ditylenchus destructor</name>
    <dbReference type="NCBI Taxonomy" id="166010"/>
    <lineage>
        <taxon>Eukaryota</taxon>
        <taxon>Metazoa</taxon>
        <taxon>Ecdysozoa</taxon>
        <taxon>Nematoda</taxon>
        <taxon>Chromadorea</taxon>
        <taxon>Rhabditida</taxon>
        <taxon>Tylenchina</taxon>
        <taxon>Tylenchomorpha</taxon>
        <taxon>Sphaerularioidea</taxon>
        <taxon>Anguinidae</taxon>
        <taxon>Anguininae</taxon>
        <taxon>Ditylenchus</taxon>
    </lineage>
</organism>
<dbReference type="AlphaFoldDB" id="A0AAD4MJJ2"/>
<proteinExistence type="predicted"/>
<dbReference type="GO" id="GO:0008889">
    <property type="term" value="F:glycerophosphodiester phosphodiesterase activity"/>
    <property type="evidence" value="ECO:0007669"/>
    <property type="project" value="TreeGrafter"/>
</dbReference>
<dbReference type="SUPFAM" id="SSF51695">
    <property type="entry name" value="PLC-like phosphodiesterases"/>
    <property type="match status" value="1"/>
</dbReference>
<dbReference type="GO" id="GO:0005886">
    <property type="term" value="C:plasma membrane"/>
    <property type="evidence" value="ECO:0007669"/>
    <property type="project" value="TreeGrafter"/>
</dbReference>